<dbReference type="SUPFAM" id="SSF88723">
    <property type="entry name" value="PIN domain-like"/>
    <property type="match status" value="1"/>
</dbReference>
<feature type="domain" description="5'-3' exonuclease" evidence="18">
    <location>
        <begin position="3"/>
        <end position="262"/>
    </location>
</feature>
<feature type="domain" description="DNA-directed DNA polymerase family A palm" evidence="19">
    <location>
        <begin position="658"/>
        <end position="867"/>
    </location>
</feature>
<dbReference type="SUPFAM" id="SSF53098">
    <property type="entry name" value="Ribonuclease H-like"/>
    <property type="match status" value="1"/>
</dbReference>
<comment type="similarity">
    <text evidence="1 16">Belongs to the DNA polymerase type-A family.</text>
</comment>
<dbReference type="Pfam" id="PF02739">
    <property type="entry name" value="5_3_exonuc_N"/>
    <property type="match status" value="1"/>
</dbReference>
<dbReference type="PRINTS" id="PR00868">
    <property type="entry name" value="DNAPOLI"/>
</dbReference>
<proteinExistence type="inferred from homology"/>
<dbReference type="SMART" id="SM00475">
    <property type="entry name" value="53EXOc"/>
    <property type="match status" value="1"/>
</dbReference>
<evidence type="ECO:0000256" key="4">
    <source>
        <dbReference type="ARBA" id="ARBA00022679"/>
    </source>
</evidence>
<evidence type="ECO:0000256" key="9">
    <source>
        <dbReference type="ARBA" id="ARBA00022801"/>
    </source>
</evidence>
<dbReference type="Gene3D" id="1.20.1060.10">
    <property type="entry name" value="Taq DNA Polymerase, Chain T, domain 4"/>
    <property type="match status" value="1"/>
</dbReference>
<evidence type="ECO:0000256" key="12">
    <source>
        <dbReference type="ARBA" id="ARBA00023125"/>
    </source>
</evidence>
<keyword evidence="11 16" id="KW-0239">DNA-directed DNA polymerase</keyword>
<evidence type="ECO:0000259" key="19">
    <source>
        <dbReference type="SMART" id="SM00482"/>
    </source>
</evidence>
<evidence type="ECO:0000256" key="8">
    <source>
        <dbReference type="ARBA" id="ARBA00022763"/>
    </source>
</evidence>
<keyword evidence="10 16" id="KW-0269">Exonuclease</keyword>
<dbReference type="FunFam" id="3.40.50.1010:FF:000001">
    <property type="entry name" value="DNA polymerase I"/>
    <property type="match status" value="1"/>
</dbReference>
<protein>
    <recommendedName>
        <fullName evidence="3 15">DNA polymerase I</fullName>
        <ecNumber evidence="2 15">2.7.7.7</ecNumber>
    </recommendedName>
</protein>
<evidence type="ECO:0000256" key="13">
    <source>
        <dbReference type="ARBA" id="ARBA00023204"/>
    </source>
</evidence>
<dbReference type="SMART" id="SM00279">
    <property type="entry name" value="HhH2"/>
    <property type="match status" value="1"/>
</dbReference>
<dbReference type="Pfam" id="PF01612">
    <property type="entry name" value="DNA_pol_A_exo1"/>
    <property type="match status" value="1"/>
</dbReference>
<evidence type="ECO:0000259" key="17">
    <source>
        <dbReference type="SMART" id="SM00474"/>
    </source>
</evidence>
<keyword evidence="9 16" id="KW-0378">Hydrolase</keyword>
<dbReference type="PANTHER" id="PTHR10133:SF27">
    <property type="entry name" value="DNA POLYMERASE NU"/>
    <property type="match status" value="1"/>
</dbReference>
<feature type="domain" description="3'-5' exonuclease" evidence="17">
    <location>
        <begin position="317"/>
        <end position="491"/>
    </location>
</feature>
<keyword evidence="8 16" id="KW-0227">DNA damage</keyword>
<evidence type="ECO:0000313" key="20">
    <source>
        <dbReference type="EMBL" id="MBC8543085.1"/>
    </source>
</evidence>
<comment type="function">
    <text evidence="16">In addition to polymerase activity, this DNA polymerase exhibits 3'-5' and 5'-3' exonuclease activity.</text>
</comment>
<organism evidence="20 21">
    <name type="scientific">Bianquea renquensis</name>
    <dbReference type="NCBI Taxonomy" id="2763661"/>
    <lineage>
        <taxon>Bacteria</taxon>
        <taxon>Bacillati</taxon>
        <taxon>Bacillota</taxon>
        <taxon>Clostridia</taxon>
        <taxon>Eubacteriales</taxon>
        <taxon>Bianqueaceae</taxon>
        <taxon>Bianquea</taxon>
    </lineage>
</organism>
<dbReference type="InterPro" id="IPR002562">
    <property type="entry name" value="3'-5'_exonuclease_dom"/>
</dbReference>
<keyword evidence="21" id="KW-1185">Reference proteome</keyword>
<evidence type="ECO:0000256" key="5">
    <source>
        <dbReference type="ARBA" id="ARBA00022695"/>
    </source>
</evidence>
<evidence type="ECO:0000256" key="15">
    <source>
        <dbReference type="NCBIfam" id="TIGR00593"/>
    </source>
</evidence>
<dbReference type="InterPro" id="IPR019760">
    <property type="entry name" value="DNA-dir_DNA_pol_A_CS"/>
</dbReference>
<dbReference type="InterPro" id="IPR036397">
    <property type="entry name" value="RNaseH_sf"/>
</dbReference>
<keyword evidence="7" id="KW-0540">Nuclease</keyword>
<name>A0A926DQ14_9FIRM</name>
<keyword evidence="5 16" id="KW-0548">Nucleotidyltransferase</keyword>
<dbReference type="EMBL" id="JACRSQ010000006">
    <property type="protein sequence ID" value="MBC8543085.1"/>
    <property type="molecule type" value="Genomic_DNA"/>
</dbReference>
<evidence type="ECO:0000313" key="21">
    <source>
        <dbReference type="Proteomes" id="UP000657006"/>
    </source>
</evidence>
<dbReference type="InterPro" id="IPR012337">
    <property type="entry name" value="RNaseH-like_sf"/>
</dbReference>
<dbReference type="InterPro" id="IPR008918">
    <property type="entry name" value="HhH2"/>
</dbReference>
<keyword evidence="12 16" id="KW-0238">DNA-binding</keyword>
<evidence type="ECO:0000256" key="14">
    <source>
        <dbReference type="ARBA" id="ARBA00049244"/>
    </source>
</evidence>
<dbReference type="FunFam" id="1.20.1060.10:FF:000001">
    <property type="entry name" value="DNA polymerase I"/>
    <property type="match status" value="1"/>
</dbReference>
<dbReference type="NCBIfam" id="NF004397">
    <property type="entry name" value="PRK05755.1"/>
    <property type="match status" value="1"/>
</dbReference>
<gene>
    <name evidence="16 20" type="primary">polA</name>
    <name evidence="20" type="ORF">H8730_05960</name>
</gene>
<dbReference type="SUPFAM" id="SSF47807">
    <property type="entry name" value="5' to 3' exonuclease, C-terminal subdomain"/>
    <property type="match status" value="1"/>
</dbReference>
<dbReference type="InterPro" id="IPR020046">
    <property type="entry name" value="5-3_exonucl_a-hlix_arch_N"/>
</dbReference>
<evidence type="ECO:0000256" key="6">
    <source>
        <dbReference type="ARBA" id="ARBA00022705"/>
    </source>
</evidence>
<dbReference type="InterPro" id="IPR043502">
    <property type="entry name" value="DNA/RNA_pol_sf"/>
</dbReference>
<dbReference type="InterPro" id="IPR029060">
    <property type="entry name" value="PIN-like_dom_sf"/>
</dbReference>
<sequence>MKNKILLVDGHSIANRAFYGVPLLSNSQGVYTNAVYGFINIFMKVVEMEKPDLAAVAFDVKAPTFRHNLYAQYKGNRSAMPDELHMQIPIIQEILDKAGIQLLMKEGFEADDILGTIAKRRAHQGDEVTVLSGDRDLLQLAEENLKILIPKTKKGGTELETYFPADVEAKYGVTPDGYLQMKALMGDPSDNIPGVPSIGEKTAAKIIQEYQSVENAIAHAAQVKPARAGQNLEEFQEQARLSLTLATICTDCDIPEDVSPFSMDNFQNPAFIQVLKQYEFKSLLERFLPKSGMAEQMSLMEEQGLEETELAQERQDLHRVQSRAEWRALCQKLEQASLVAMEILEEGETIQGISLCFEEESAWWVETSVIPWNELAVQLKPIMEKEQIRKIGHNFKEEYRAFLPYGVQPKGVVFDTMIAAYLINPSKDTYTIDELSTIYLGEFASSEIEVLGSGSKKMSLLDLSPERRTLYAASLTQIVYRVYPKMKQELADKGMERLFYDVELPLVEVLASMEQIGIKVNVPVLNEIGHFLAGELTKLTETIYDMAGGPFNINSPKQLGEVLFERLGLPVQKKTKSGYSTSAEVLEKLNPLHPIIGNILLFRQLGKLQSTYVEGLAPYIHREDGKIHSRFQQTVTATGRLSSTDPNLQNIPIRMELGRQLRKAFVPESSDFLFMDADYSQIELRLLAHMSGDETMIEAYQRGEDIHRLTASQVLGIPPEDITAAQRNSAKAVNFGIIYGISAFSLSDDLHISQKEASEYINAYFQQYPKVKGFLEECVESARERGYGVTIFGRRRSIDELKSKNFNMRSFGERVAKNMPIQGSAADIIKIAMVRVYQRVKREKLRSRLLLQVHDELLMEVYRPEEEAVRRILEEEMTGAADLKVPLEIDIHTGENWYEAK</sequence>
<dbReference type="InterPro" id="IPR002421">
    <property type="entry name" value="5-3_exonuclease"/>
</dbReference>
<dbReference type="EC" id="2.7.7.7" evidence="2 15"/>
<evidence type="ECO:0000256" key="7">
    <source>
        <dbReference type="ARBA" id="ARBA00022722"/>
    </source>
</evidence>
<keyword evidence="13 16" id="KW-0234">DNA repair</keyword>
<evidence type="ECO:0000259" key="18">
    <source>
        <dbReference type="SMART" id="SM00475"/>
    </source>
</evidence>
<dbReference type="FunFam" id="1.10.150.20:FF:000002">
    <property type="entry name" value="DNA polymerase I"/>
    <property type="match status" value="1"/>
</dbReference>
<dbReference type="SMART" id="SM00482">
    <property type="entry name" value="POLAc"/>
    <property type="match status" value="1"/>
</dbReference>
<dbReference type="SMART" id="SM00474">
    <property type="entry name" value="35EXOc"/>
    <property type="match status" value="1"/>
</dbReference>
<dbReference type="GO" id="GO:0006302">
    <property type="term" value="P:double-strand break repair"/>
    <property type="evidence" value="ECO:0007669"/>
    <property type="project" value="TreeGrafter"/>
</dbReference>
<dbReference type="CDD" id="cd09898">
    <property type="entry name" value="H3TH_53EXO"/>
    <property type="match status" value="1"/>
</dbReference>
<evidence type="ECO:0000256" key="3">
    <source>
        <dbReference type="ARBA" id="ARBA00020311"/>
    </source>
</evidence>
<evidence type="ECO:0000256" key="11">
    <source>
        <dbReference type="ARBA" id="ARBA00022932"/>
    </source>
</evidence>
<dbReference type="GO" id="GO:0008408">
    <property type="term" value="F:3'-5' exonuclease activity"/>
    <property type="evidence" value="ECO:0007669"/>
    <property type="project" value="UniProtKB-UniRule"/>
</dbReference>
<comment type="subunit">
    <text evidence="16">Single-chain monomer with multiple functions.</text>
</comment>
<dbReference type="GO" id="GO:0006261">
    <property type="term" value="P:DNA-templated DNA replication"/>
    <property type="evidence" value="ECO:0007669"/>
    <property type="project" value="UniProtKB-UniRule"/>
</dbReference>
<dbReference type="Gene3D" id="3.40.50.1010">
    <property type="entry name" value="5'-nuclease"/>
    <property type="match status" value="1"/>
</dbReference>
<comment type="catalytic activity">
    <reaction evidence="14 16">
        <text>DNA(n) + a 2'-deoxyribonucleoside 5'-triphosphate = DNA(n+1) + diphosphate</text>
        <dbReference type="Rhea" id="RHEA:22508"/>
        <dbReference type="Rhea" id="RHEA-COMP:17339"/>
        <dbReference type="Rhea" id="RHEA-COMP:17340"/>
        <dbReference type="ChEBI" id="CHEBI:33019"/>
        <dbReference type="ChEBI" id="CHEBI:61560"/>
        <dbReference type="ChEBI" id="CHEBI:173112"/>
        <dbReference type="EC" id="2.7.7.7"/>
    </reaction>
</comment>
<reference evidence="20" key="1">
    <citation type="submission" date="2020-08" db="EMBL/GenBank/DDBJ databases">
        <title>Genome public.</title>
        <authorList>
            <person name="Liu C."/>
            <person name="Sun Q."/>
        </authorList>
    </citation>
    <scope>NUCLEOTIDE SEQUENCE</scope>
    <source>
        <strain evidence="20">NSJ-32</strain>
    </source>
</reference>
<dbReference type="RefSeq" id="WP_249289563.1">
    <property type="nucleotide sequence ID" value="NZ_JACRSQ010000006.1"/>
</dbReference>
<dbReference type="InterPro" id="IPR002298">
    <property type="entry name" value="DNA_polymerase_A"/>
</dbReference>
<dbReference type="Gene3D" id="3.30.420.10">
    <property type="entry name" value="Ribonuclease H-like superfamily/Ribonuclease H"/>
    <property type="match status" value="1"/>
</dbReference>
<dbReference type="GO" id="GO:0008409">
    <property type="term" value="F:5'-3' exonuclease activity"/>
    <property type="evidence" value="ECO:0007669"/>
    <property type="project" value="UniProtKB-UniRule"/>
</dbReference>
<dbReference type="Proteomes" id="UP000657006">
    <property type="component" value="Unassembled WGS sequence"/>
</dbReference>
<comment type="caution">
    <text evidence="20">The sequence shown here is derived from an EMBL/GenBank/DDBJ whole genome shotgun (WGS) entry which is preliminary data.</text>
</comment>
<dbReference type="FunFam" id="1.10.150.20:FF:000003">
    <property type="entry name" value="DNA polymerase I"/>
    <property type="match status" value="1"/>
</dbReference>
<dbReference type="CDD" id="cd09859">
    <property type="entry name" value="PIN_53EXO"/>
    <property type="match status" value="1"/>
</dbReference>
<evidence type="ECO:0000256" key="2">
    <source>
        <dbReference type="ARBA" id="ARBA00012417"/>
    </source>
</evidence>
<dbReference type="CDD" id="cd06140">
    <property type="entry name" value="DNA_polA_I_Bacillus_like_exo"/>
    <property type="match status" value="1"/>
</dbReference>
<dbReference type="Pfam" id="PF00476">
    <property type="entry name" value="DNA_pol_A"/>
    <property type="match status" value="1"/>
</dbReference>
<evidence type="ECO:0000256" key="10">
    <source>
        <dbReference type="ARBA" id="ARBA00022839"/>
    </source>
</evidence>
<dbReference type="SUPFAM" id="SSF56672">
    <property type="entry name" value="DNA/RNA polymerases"/>
    <property type="match status" value="1"/>
</dbReference>
<evidence type="ECO:0000256" key="16">
    <source>
        <dbReference type="RuleBase" id="RU004460"/>
    </source>
</evidence>
<dbReference type="Pfam" id="PF01367">
    <property type="entry name" value="5_3_exonuc"/>
    <property type="match status" value="1"/>
</dbReference>
<keyword evidence="6 16" id="KW-0235">DNA replication</keyword>
<accession>A0A926DQ14</accession>
<dbReference type="InterPro" id="IPR020045">
    <property type="entry name" value="DNA_polI_H3TH"/>
</dbReference>
<dbReference type="AlphaFoldDB" id="A0A926DQ14"/>
<dbReference type="InterPro" id="IPR001098">
    <property type="entry name" value="DNA-dir_DNA_pol_A_palm_dom"/>
</dbReference>
<dbReference type="NCBIfam" id="TIGR00593">
    <property type="entry name" value="pola"/>
    <property type="match status" value="1"/>
</dbReference>
<dbReference type="GO" id="GO:0003677">
    <property type="term" value="F:DNA binding"/>
    <property type="evidence" value="ECO:0007669"/>
    <property type="project" value="UniProtKB-UniRule"/>
</dbReference>
<dbReference type="Gene3D" id="1.10.150.20">
    <property type="entry name" value="5' to 3' exonuclease, C-terminal subdomain"/>
    <property type="match status" value="2"/>
</dbReference>
<evidence type="ECO:0000256" key="1">
    <source>
        <dbReference type="ARBA" id="ARBA00007705"/>
    </source>
</evidence>
<keyword evidence="4 16" id="KW-0808">Transferase</keyword>
<dbReference type="CDD" id="cd08637">
    <property type="entry name" value="DNA_pol_A_pol_I_C"/>
    <property type="match status" value="1"/>
</dbReference>
<dbReference type="InterPro" id="IPR036279">
    <property type="entry name" value="5-3_exonuclease_C_sf"/>
</dbReference>
<dbReference type="Gene3D" id="3.30.70.370">
    <property type="match status" value="1"/>
</dbReference>
<dbReference type="InterPro" id="IPR018320">
    <property type="entry name" value="DNA_polymerase_1"/>
</dbReference>
<dbReference type="PROSITE" id="PS00447">
    <property type="entry name" value="DNA_POLYMERASE_A"/>
    <property type="match status" value="1"/>
</dbReference>
<dbReference type="PANTHER" id="PTHR10133">
    <property type="entry name" value="DNA POLYMERASE I"/>
    <property type="match status" value="1"/>
</dbReference>
<dbReference type="GO" id="GO:0003887">
    <property type="term" value="F:DNA-directed DNA polymerase activity"/>
    <property type="evidence" value="ECO:0007669"/>
    <property type="project" value="UniProtKB-UniRule"/>
</dbReference>